<dbReference type="SMART" id="SM00343">
    <property type="entry name" value="ZnF_C2HC"/>
    <property type="match status" value="1"/>
</dbReference>
<evidence type="ECO:0000313" key="4">
    <source>
        <dbReference type="Proteomes" id="UP001497516"/>
    </source>
</evidence>
<dbReference type="AlphaFoldDB" id="A0AAV2GN46"/>
<dbReference type="Proteomes" id="UP001497516">
    <property type="component" value="Chromosome 9"/>
</dbReference>
<evidence type="ECO:0000259" key="2">
    <source>
        <dbReference type="PROSITE" id="PS50158"/>
    </source>
</evidence>
<feature type="domain" description="CCHC-type" evidence="2">
    <location>
        <begin position="306"/>
        <end position="320"/>
    </location>
</feature>
<evidence type="ECO:0000313" key="3">
    <source>
        <dbReference type="EMBL" id="CAL1412094.1"/>
    </source>
</evidence>
<dbReference type="PANTHER" id="PTHR34676">
    <property type="entry name" value="DUF4219 DOMAIN-CONTAINING PROTEIN-RELATED"/>
    <property type="match status" value="1"/>
</dbReference>
<name>A0AAV2GN46_9ROSI</name>
<sequence length="420" mass="48212">MASGNFGHASYNHPPIFTGSNYTAWKKRMKTFLWGVDEDLWTVVRGCPMPMEDAEQNLWSVAQKKNAQLNQRAMHILQSAMVPDEADKVEHCESAQQIWLSLESTYEGSSNIKETRIDLLVHEYECFDMGPGESIHEMYYRFTVLIDKLKGLGKVYLLKDLNRKILRSLPKEWLPKRTAIEEARNLNTLPIDELIGSLLSHEHVLKQVNKDDEKRKKTLAFKSQITEYESDSELGEEFCREFALISNKFHRMLKYKQDHKQKSLDRNASFRTNSFDKVKSSFQDRLRNPQTRHVDAGSHEKEAQDCYKCGKPGHIRANCPLTLRAKEKAMKATWSDYESEGEEESEDEKAFMASMKNELYSTTSKDLPDSPDDTKWYLDSGCSHHMSGKNHLFTSLNMKRGGKVTFGDDSQGEIIGSGSV</sequence>
<dbReference type="EMBL" id="OZ034822">
    <property type="protein sequence ID" value="CAL1412094.1"/>
    <property type="molecule type" value="Genomic_DNA"/>
</dbReference>
<dbReference type="InterPro" id="IPR054722">
    <property type="entry name" value="PolX-like_BBD"/>
</dbReference>
<keyword evidence="1" id="KW-0479">Metal-binding</keyword>
<dbReference type="GO" id="GO:0003676">
    <property type="term" value="F:nucleic acid binding"/>
    <property type="evidence" value="ECO:0007669"/>
    <property type="project" value="InterPro"/>
</dbReference>
<dbReference type="PANTHER" id="PTHR34676:SF17">
    <property type="entry name" value="OS06G0684500 PROTEIN"/>
    <property type="match status" value="1"/>
</dbReference>
<keyword evidence="4" id="KW-1185">Reference proteome</keyword>
<keyword evidence="1" id="KW-0863">Zinc-finger</keyword>
<dbReference type="PROSITE" id="PS50158">
    <property type="entry name" value="ZF_CCHC"/>
    <property type="match status" value="1"/>
</dbReference>
<dbReference type="Pfam" id="PF22936">
    <property type="entry name" value="Pol_BBD"/>
    <property type="match status" value="1"/>
</dbReference>
<dbReference type="Pfam" id="PF14223">
    <property type="entry name" value="Retrotran_gag_2"/>
    <property type="match status" value="1"/>
</dbReference>
<proteinExistence type="predicted"/>
<keyword evidence="1" id="KW-0862">Zinc</keyword>
<gene>
    <name evidence="3" type="ORF">LTRI10_LOCUS51410</name>
</gene>
<protein>
    <recommendedName>
        <fullName evidence="2">CCHC-type domain-containing protein</fullName>
    </recommendedName>
</protein>
<dbReference type="GO" id="GO:0008270">
    <property type="term" value="F:zinc ion binding"/>
    <property type="evidence" value="ECO:0007669"/>
    <property type="project" value="UniProtKB-KW"/>
</dbReference>
<reference evidence="3 4" key="1">
    <citation type="submission" date="2024-04" db="EMBL/GenBank/DDBJ databases">
        <authorList>
            <person name="Fracassetti M."/>
        </authorList>
    </citation>
    <scope>NUCLEOTIDE SEQUENCE [LARGE SCALE GENOMIC DNA]</scope>
</reference>
<accession>A0AAV2GN46</accession>
<dbReference type="Gene3D" id="4.10.60.10">
    <property type="entry name" value="Zinc finger, CCHC-type"/>
    <property type="match status" value="1"/>
</dbReference>
<dbReference type="SUPFAM" id="SSF57756">
    <property type="entry name" value="Retrovirus zinc finger-like domains"/>
    <property type="match status" value="1"/>
</dbReference>
<organism evidence="3 4">
    <name type="scientific">Linum trigynum</name>
    <dbReference type="NCBI Taxonomy" id="586398"/>
    <lineage>
        <taxon>Eukaryota</taxon>
        <taxon>Viridiplantae</taxon>
        <taxon>Streptophyta</taxon>
        <taxon>Embryophyta</taxon>
        <taxon>Tracheophyta</taxon>
        <taxon>Spermatophyta</taxon>
        <taxon>Magnoliopsida</taxon>
        <taxon>eudicotyledons</taxon>
        <taxon>Gunneridae</taxon>
        <taxon>Pentapetalae</taxon>
        <taxon>rosids</taxon>
        <taxon>fabids</taxon>
        <taxon>Malpighiales</taxon>
        <taxon>Linaceae</taxon>
        <taxon>Linum</taxon>
    </lineage>
</organism>
<evidence type="ECO:0000256" key="1">
    <source>
        <dbReference type="PROSITE-ProRule" id="PRU00047"/>
    </source>
</evidence>
<dbReference type="InterPro" id="IPR036875">
    <property type="entry name" value="Znf_CCHC_sf"/>
</dbReference>
<dbReference type="InterPro" id="IPR001878">
    <property type="entry name" value="Znf_CCHC"/>
</dbReference>
<dbReference type="Pfam" id="PF00098">
    <property type="entry name" value="zf-CCHC"/>
    <property type="match status" value="1"/>
</dbReference>